<feature type="transmembrane region" description="Helical" evidence="2">
    <location>
        <begin position="297"/>
        <end position="323"/>
    </location>
</feature>
<evidence type="ECO:0000313" key="15">
    <source>
        <dbReference type="Proteomes" id="UP000321274"/>
    </source>
</evidence>
<name>A0A1R7QHC7_ACIJO</name>
<reference evidence="9 11" key="1">
    <citation type="submission" date="2017-02" db="EMBL/GenBank/DDBJ databases">
        <authorList>
            <person name="Peterson S.W."/>
        </authorList>
    </citation>
    <scope>NUCLEOTIDE SEQUENCE [LARGE SCALE GENOMIC DNA]</scope>
    <source>
        <strain evidence="9">C6</strain>
    </source>
</reference>
<keyword evidence="2" id="KW-1133">Transmembrane helix</keyword>
<evidence type="ECO:0000256" key="2">
    <source>
        <dbReference type="SAM" id="Phobius"/>
    </source>
</evidence>
<evidence type="ECO:0000313" key="6">
    <source>
        <dbReference type="EMBL" id="MDH1437468.1"/>
    </source>
</evidence>
<evidence type="ECO:0000256" key="1">
    <source>
        <dbReference type="SAM" id="MobiDB-lite"/>
    </source>
</evidence>
<dbReference type="EMBL" id="JAOCIL010000001">
    <property type="protein sequence ID" value="MDH1437468.1"/>
    <property type="molecule type" value="Genomic_DNA"/>
</dbReference>
<evidence type="ECO:0000313" key="4">
    <source>
        <dbReference type="EMBL" id="GEK43848.1"/>
    </source>
</evidence>
<evidence type="ECO:0000313" key="8">
    <source>
        <dbReference type="EMBL" id="QPS03245.1"/>
    </source>
</evidence>
<evidence type="ECO:0000313" key="9">
    <source>
        <dbReference type="EMBL" id="SJX23672.1"/>
    </source>
</evidence>
<feature type="transmembrane region" description="Helical" evidence="2">
    <location>
        <begin position="254"/>
        <end position="277"/>
    </location>
</feature>
<accession>A0A1R7QHC7</accession>
<gene>
    <name evidence="9" type="primary">yjgN</name>
    <name evidence="9" type="ORF">ACNJC6_03349</name>
    <name evidence="4" type="ORF">AJO04nite_11060</name>
    <name evidence="3" type="ORF">CFH90_03665</name>
    <name evidence="7" type="ORF">DI542_09160</name>
    <name evidence="8" type="ORF">I6G67_13650</name>
    <name evidence="5" type="ORF">N5C97_10295</name>
    <name evidence="6" type="ORF">N5I27_03385</name>
    <name evidence="10" type="ORF">NCTC10308_03594</name>
</gene>
<feature type="transmembrane region" description="Helical" evidence="2">
    <location>
        <begin position="50"/>
        <end position="71"/>
    </location>
</feature>
<feature type="transmembrane region" description="Helical" evidence="2">
    <location>
        <begin position="119"/>
        <end position="139"/>
    </location>
</feature>
<dbReference type="Proteomes" id="UP000249282">
    <property type="component" value="Unassembled WGS sequence"/>
</dbReference>
<evidence type="ECO:0000313" key="14">
    <source>
        <dbReference type="Proteomes" id="UP000276980"/>
    </source>
</evidence>
<reference evidence="4 15" key="5">
    <citation type="submission" date="2019-07" db="EMBL/GenBank/DDBJ databases">
        <title>Whole genome shotgun sequence of Acinetobacter johnsonii NBRC 102197.</title>
        <authorList>
            <person name="Hosoyama A."/>
            <person name="Uohara A."/>
            <person name="Ohji S."/>
            <person name="Ichikawa N."/>
        </authorList>
    </citation>
    <scope>NUCLEOTIDE SEQUENCE [LARGE SCALE GENOMIC DNA]</scope>
    <source>
        <strain evidence="4 15">NBRC 102197</strain>
    </source>
</reference>
<dbReference type="EMBL" id="QFQJ01000043">
    <property type="protein sequence ID" value="PZQ89399.1"/>
    <property type="molecule type" value="Genomic_DNA"/>
</dbReference>
<dbReference type="AlphaFoldDB" id="A0A1R7QHC7"/>
<reference evidence="5" key="7">
    <citation type="submission" date="2022-09" db="EMBL/GenBank/DDBJ databases">
        <title>Intensive care unit water sources are persistently colonized with multi-drug resistant bacteria and are the site of extensive horizontal gene transfer of antibiotic resistance genes.</title>
        <authorList>
            <person name="Diorio-Toth L."/>
        </authorList>
    </citation>
    <scope>NUCLEOTIDE SEQUENCE</scope>
    <source>
        <strain evidence="6">GD03725</strain>
        <strain evidence="5">GD03885</strain>
    </source>
</reference>
<evidence type="ECO:0000313" key="12">
    <source>
        <dbReference type="Proteomes" id="UP000249282"/>
    </source>
</evidence>
<organism evidence="9 11">
    <name type="scientific">Acinetobacter johnsonii</name>
    <dbReference type="NCBI Taxonomy" id="40214"/>
    <lineage>
        <taxon>Bacteria</taxon>
        <taxon>Pseudomonadati</taxon>
        <taxon>Pseudomonadota</taxon>
        <taxon>Gammaproteobacteria</taxon>
        <taxon>Moraxellales</taxon>
        <taxon>Moraxellaceae</taxon>
        <taxon>Acinetobacter</taxon>
    </lineage>
</organism>
<evidence type="ECO:0000313" key="3">
    <source>
        <dbReference type="EMBL" id="AZN63173.1"/>
    </source>
</evidence>
<sequence length="369" mass="42519">MQNSEASLPPVEASFEASWPPPPAVPTDEPNAYLGQTFRFQFRGNAREYFGIWIVNILLTIVTFSLYAPWAKVRRLRYFYGNTVFYRRKFDFTGVPTRILIGRIIALGVYFGASALAQVSWQASLIGFLIIFLLVPWLVRSTIRFRARNSKFGNSRFYFTGTTKEAYILALKGILIYIFTLGIFFPVLFWYFKKYTLDNLQLGQLRFELHADWPDYMRAMYVPVFLFIGIVFVLGLFVAFTLQVGSSSPTQFGIIVAVIYMIAAFMIWPLMMARIFITTWNKATLGRSPFQTDCGQMHYAWIVMTNWILKILSLGLLSAWAAVRLYQYQIESLTLTLKNDPDRMYNLAQDDPNAIAEELSDIFDIDISL</sequence>
<keyword evidence="2" id="KW-0812">Transmembrane</keyword>
<reference evidence="3 14" key="2">
    <citation type="submission" date="2017-06" db="EMBL/GenBank/DDBJ databases">
        <title>Complete Genome Sequence of the Carbazole-Degrading Bacterium Acinetobacter johnsonii IC001.</title>
        <authorList>
            <person name="Vejarano F."/>
            <person name="Suzuki-Minakuchi C."/>
            <person name="Ohtsubo Y."/>
            <person name="Tsuda M."/>
            <person name="Okada K."/>
            <person name="Nojiri H."/>
        </authorList>
    </citation>
    <scope>NUCLEOTIDE SEQUENCE [LARGE SCALE GENOMIC DNA]</scope>
    <source>
        <strain evidence="3 14">IC001</strain>
    </source>
</reference>
<evidence type="ECO:0000313" key="10">
    <source>
        <dbReference type="EMBL" id="SUU00460.1"/>
    </source>
</evidence>
<evidence type="ECO:0000313" key="11">
    <source>
        <dbReference type="Proteomes" id="UP000196240"/>
    </source>
</evidence>
<dbReference type="Proteomes" id="UP000276980">
    <property type="component" value="Chromosome"/>
</dbReference>
<feature type="transmembrane region" description="Helical" evidence="2">
    <location>
        <begin position="92"/>
        <end position="113"/>
    </location>
</feature>
<dbReference type="Proteomes" id="UP000254227">
    <property type="component" value="Unassembled WGS sequence"/>
</dbReference>
<dbReference type="GeneID" id="56340204"/>
<dbReference type="InterPro" id="IPR010295">
    <property type="entry name" value="DUF898"/>
</dbReference>
<evidence type="ECO:0000313" key="13">
    <source>
        <dbReference type="Proteomes" id="UP000254227"/>
    </source>
</evidence>
<dbReference type="EMBL" id="CP022298">
    <property type="protein sequence ID" value="AZN63173.1"/>
    <property type="molecule type" value="Genomic_DNA"/>
</dbReference>
<dbReference type="Proteomes" id="UP000196240">
    <property type="component" value="Unassembled WGS sequence"/>
</dbReference>
<dbReference type="EMBL" id="BJUJ01000020">
    <property type="protein sequence ID" value="GEK43848.1"/>
    <property type="molecule type" value="Genomic_DNA"/>
</dbReference>
<evidence type="ECO:0000313" key="5">
    <source>
        <dbReference type="EMBL" id="MDH0826890.1"/>
    </source>
</evidence>
<dbReference type="EMBL" id="UFRV01000006">
    <property type="protein sequence ID" value="SUU00460.1"/>
    <property type="molecule type" value="Genomic_DNA"/>
</dbReference>
<reference evidence="8 16" key="6">
    <citation type="submission" date="2020-12" db="EMBL/GenBank/DDBJ databases">
        <title>FDA dAtabase for Regulatory Grade micrObial Sequences (FDA-ARGOS): Supporting development and validation of Infectious Disease Dx tests.</title>
        <authorList>
            <person name="Sproer C."/>
            <person name="Gronow S."/>
            <person name="Severitt S."/>
            <person name="Schroder I."/>
            <person name="Tallon L."/>
            <person name="Sadzewicz L."/>
            <person name="Zhao X."/>
            <person name="Boylan J."/>
            <person name="Ott S."/>
            <person name="Bowen H."/>
            <person name="Vavikolanu K."/>
            <person name="Mehta A."/>
            <person name="Aluvathingal J."/>
            <person name="Nadendla S."/>
            <person name="Lowell S."/>
            <person name="Myers T."/>
            <person name="Yan Y."/>
            <person name="Sichtig H."/>
        </authorList>
    </citation>
    <scope>NUCLEOTIDE SEQUENCE [LARGE SCALE GENOMIC DNA]</scope>
    <source>
        <strain evidence="8 16">FDAARGOS_910</strain>
    </source>
</reference>
<evidence type="ECO:0000313" key="16">
    <source>
        <dbReference type="Proteomes" id="UP000595107"/>
    </source>
</evidence>
<dbReference type="Proteomes" id="UP000595107">
    <property type="component" value="Chromosome"/>
</dbReference>
<reference evidence="10 13" key="4">
    <citation type="submission" date="2018-06" db="EMBL/GenBank/DDBJ databases">
        <authorList>
            <consortium name="Pathogen Informatics"/>
            <person name="Doyle S."/>
        </authorList>
    </citation>
    <scope>NUCLEOTIDE SEQUENCE [LARGE SCALE GENOMIC DNA]</scope>
    <source>
        <strain evidence="10 13">NCTC10308</strain>
    </source>
</reference>
<dbReference type="Pfam" id="PF05987">
    <property type="entry name" value="DUF898"/>
    <property type="match status" value="1"/>
</dbReference>
<dbReference type="EMBL" id="CP065666">
    <property type="protein sequence ID" value="QPS03245.1"/>
    <property type="molecule type" value="Genomic_DNA"/>
</dbReference>
<feature type="transmembrane region" description="Helical" evidence="2">
    <location>
        <begin position="220"/>
        <end position="242"/>
    </location>
</feature>
<feature type="region of interest" description="Disordered" evidence="1">
    <location>
        <begin position="1"/>
        <end position="20"/>
    </location>
</feature>
<dbReference type="Proteomes" id="UP001161567">
    <property type="component" value="Unassembled WGS sequence"/>
</dbReference>
<feature type="transmembrane region" description="Helical" evidence="2">
    <location>
        <begin position="174"/>
        <end position="192"/>
    </location>
</feature>
<evidence type="ECO:0000313" key="7">
    <source>
        <dbReference type="EMBL" id="PZQ89399.1"/>
    </source>
</evidence>
<proteinExistence type="predicted"/>
<protein>
    <submittedName>
        <fullName evidence="7">DUF898 domain-containing protein</fullName>
    </submittedName>
    <submittedName>
        <fullName evidence="5">YjgN family protein</fullName>
    </submittedName>
    <submittedName>
        <fullName evidence="9 10">inner membrane protein YjgN</fullName>
    </submittedName>
</protein>
<keyword evidence="2" id="KW-0472">Membrane</keyword>
<dbReference type="EMBL" id="JAOCCL010000023">
    <property type="protein sequence ID" value="MDH0826890.1"/>
    <property type="molecule type" value="Genomic_DNA"/>
</dbReference>
<reference evidence="7 12" key="3">
    <citation type="submission" date="2017-11" db="EMBL/GenBank/DDBJ databases">
        <title>Infants hospitalized years apart are colonized by the same room-sourced microbial strains.</title>
        <authorList>
            <person name="Brooks B."/>
            <person name="Olm M.R."/>
            <person name="Firek B.A."/>
            <person name="Baker R."/>
            <person name="Thomas B.C."/>
            <person name="Morowitz M.J."/>
            <person name="Banfield J.F."/>
        </authorList>
    </citation>
    <scope>NUCLEOTIDE SEQUENCE [LARGE SCALE GENOMIC DNA]</scope>
    <source>
        <strain evidence="7">S2_003_000_R3_20</strain>
    </source>
</reference>
<dbReference type="RefSeq" id="WP_004694984.1">
    <property type="nucleotide sequence ID" value="NZ_BBTB01000021.1"/>
</dbReference>
<dbReference type="Proteomes" id="UP000321274">
    <property type="component" value="Unassembled WGS sequence"/>
</dbReference>
<dbReference type="EMBL" id="FUUY01000017">
    <property type="protein sequence ID" value="SJX23672.1"/>
    <property type="molecule type" value="Genomic_DNA"/>
</dbReference>
<dbReference type="Proteomes" id="UP001160116">
    <property type="component" value="Unassembled WGS sequence"/>
</dbReference>